<comment type="caution">
    <text evidence="13">Lacks conserved residue(s) required for the propagation of feature annotation.</text>
</comment>
<evidence type="ECO:0000256" key="6">
    <source>
        <dbReference type="ARBA" id="ARBA00023002"/>
    </source>
</evidence>
<dbReference type="SUPFAM" id="SSF51735">
    <property type="entry name" value="NAD(P)-binding Rossmann-fold domains"/>
    <property type="match status" value="1"/>
</dbReference>
<feature type="active site" description="Proton donor" evidence="13">
    <location>
        <position position="154"/>
    </location>
</feature>
<dbReference type="Gene3D" id="3.30.360.10">
    <property type="entry name" value="Dihydrodipicolinate Reductase, domain 2"/>
    <property type="match status" value="1"/>
</dbReference>
<dbReference type="GO" id="GO:0009089">
    <property type="term" value="P:lysine biosynthetic process via diaminopimelate"/>
    <property type="evidence" value="ECO:0007669"/>
    <property type="project" value="UniProtKB-UniRule"/>
</dbReference>
<name>A0A0K2YB27_HELHE</name>
<dbReference type="InterPro" id="IPR022663">
    <property type="entry name" value="DapB_C"/>
</dbReference>
<dbReference type="InterPro" id="IPR022664">
    <property type="entry name" value="DapB_N_CS"/>
</dbReference>
<feature type="binding site" evidence="13">
    <location>
        <position position="151"/>
    </location>
    <ligand>
        <name>(S)-2,3,4,5-tetrahydrodipicolinate</name>
        <dbReference type="ChEBI" id="CHEBI:16845"/>
    </ligand>
</feature>
<keyword evidence="5 13" id="KW-0220">Diaminopimelate biosynthesis</keyword>
<dbReference type="RefSeq" id="WP_015106993.1">
    <property type="nucleotide sequence ID" value="NZ_AP026684.1"/>
</dbReference>
<dbReference type="Pfam" id="PF05173">
    <property type="entry name" value="DapB_C"/>
    <property type="match status" value="1"/>
</dbReference>
<evidence type="ECO:0000313" key="14">
    <source>
        <dbReference type="EMBL" id="CRI34929.1"/>
    </source>
</evidence>
<feature type="binding site" evidence="13">
    <location>
        <begin position="11"/>
        <end position="16"/>
    </location>
    <ligand>
        <name>NAD(+)</name>
        <dbReference type="ChEBI" id="CHEBI:57540"/>
    </ligand>
</feature>
<evidence type="ECO:0000256" key="5">
    <source>
        <dbReference type="ARBA" id="ARBA00022915"/>
    </source>
</evidence>
<evidence type="ECO:0000256" key="9">
    <source>
        <dbReference type="ARBA" id="ARBA00037922"/>
    </source>
</evidence>
<organism evidence="14 15">
    <name type="scientific">Helicobacter heilmannii</name>
    <dbReference type="NCBI Taxonomy" id="35817"/>
    <lineage>
        <taxon>Bacteria</taxon>
        <taxon>Pseudomonadati</taxon>
        <taxon>Campylobacterota</taxon>
        <taxon>Epsilonproteobacteria</taxon>
        <taxon>Campylobacterales</taxon>
        <taxon>Helicobacteraceae</taxon>
        <taxon>Helicobacter</taxon>
    </lineage>
</organism>
<dbReference type="Proteomes" id="UP000046090">
    <property type="component" value="Unassembled WGS sequence"/>
</dbReference>
<feature type="binding site" evidence="13">
    <location>
        <begin position="95"/>
        <end position="97"/>
    </location>
    <ligand>
        <name>NAD(+)</name>
        <dbReference type="ChEBI" id="CHEBI:57540"/>
    </ligand>
</feature>
<keyword evidence="6 13" id="KW-0560">Oxidoreductase</keyword>
<evidence type="ECO:0000256" key="11">
    <source>
        <dbReference type="ARBA" id="ARBA00049080"/>
    </source>
</evidence>
<reference evidence="15" key="1">
    <citation type="submission" date="2014-12" db="EMBL/GenBank/DDBJ databases">
        <authorList>
            <person name="Smet A."/>
        </authorList>
    </citation>
    <scope>NUCLEOTIDE SEQUENCE [LARGE SCALE GENOMIC DNA]</scope>
</reference>
<keyword evidence="2 13" id="KW-0963">Cytoplasm</keyword>
<keyword evidence="4 13" id="KW-0521">NADP</keyword>
<dbReference type="PIRSF" id="PIRSF000161">
    <property type="entry name" value="DHPR"/>
    <property type="match status" value="1"/>
</dbReference>
<comment type="similarity">
    <text evidence="1 13">Belongs to the DapB family.</text>
</comment>
<comment type="catalytic activity">
    <reaction evidence="11 13">
        <text>(S)-2,3,4,5-tetrahydrodipicolinate + NADP(+) + H2O = (2S,4S)-4-hydroxy-2,3,4,5-tetrahydrodipicolinate + NADPH + H(+)</text>
        <dbReference type="Rhea" id="RHEA:35331"/>
        <dbReference type="ChEBI" id="CHEBI:15377"/>
        <dbReference type="ChEBI" id="CHEBI:15378"/>
        <dbReference type="ChEBI" id="CHEBI:16845"/>
        <dbReference type="ChEBI" id="CHEBI:57783"/>
        <dbReference type="ChEBI" id="CHEBI:58349"/>
        <dbReference type="ChEBI" id="CHEBI:67139"/>
        <dbReference type="EC" id="1.17.1.8"/>
    </reaction>
</comment>
<protein>
    <recommendedName>
        <fullName evidence="10 13">4-hydroxy-tetrahydrodipicolinate reductase</fullName>
        <shortName evidence="13">HTPA reductase</shortName>
        <ecNumber evidence="10 13">1.17.1.8</ecNumber>
    </recommendedName>
</protein>
<comment type="caution">
    <text evidence="13">Was originally thought to be a dihydrodipicolinate reductase (DHDPR), catalyzing the conversion of dihydrodipicolinate to tetrahydrodipicolinate. However, it was shown in E.coli that the substrate of the enzymatic reaction is not dihydrodipicolinate (DHDP) but in fact (2S,4S)-4-hydroxy-2,3,4,5-tetrahydrodipicolinic acid (HTPA), the product released by the DapA-catalyzed reaction.</text>
</comment>
<feature type="binding site" evidence="13">
    <location>
        <begin position="160"/>
        <end position="161"/>
    </location>
    <ligand>
        <name>(S)-2,3,4,5-tetrahydrodipicolinate</name>
        <dbReference type="ChEBI" id="CHEBI:16845"/>
    </ligand>
</feature>
<dbReference type="Gene3D" id="3.40.50.720">
    <property type="entry name" value="NAD(P)-binding Rossmann-like Domain"/>
    <property type="match status" value="1"/>
</dbReference>
<evidence type="ECO:0000256" key="3">
    <source>
        <dbReference type="ARBA" id="ARBA00022605"/>
    </source>
</evidence>
<evidence type="ECO:0000256" key="2">
    <source>
        <dbReference type="ARBA" id="ARBA00022490"/>
    </source>
</evidence>
<comment type="subcellular location">
    <subcellularLocation>
        <location evidence="13">Cytoplasm</location>
    </subcellularLocation>
</comment>
<evidence type="ECO:0000256" key="4">
    <source>
        <dbReference type="ARBA" id="ARBA00022857"/>
    </source>
</evidence>
<evidence type="ECO:0000256" key="10">
    <source>
        <dbReference type="ARBA" id="ARBA00038983"/>
    </source>
</evidence>
<keyword evidence="15" id="KW-1185">Reference proteome</keyword>
<evidence type="ECO:0000256" key="13">
    <source>
        <dbReference type="HAMAP-Rule" id="MF_00102"/>
    </source>
</evidence>
<keyword evidence="7 13" id="KW-0520">NAD</keyword>
<dbReference type="CDD" id="cd02274">
    <property type="entry name" value="DHDPR_N"/>
    <property type="match status" value="1"/>
</dbReference>
<dbReference type="PANTHER" id="PTHR20836">
    <property type="entry name" value="DIHYDRODIPICOLINATE REDUCTASE"/>
    <property type="match status" value="1"/>
</dbReference>
<comment type="subunit">
    <text evidence="13">Homotetramer.</text>
</comment>
<dbReference type="InterPro" id="IPR000846">
    <property type="entry name" value="DapB_N"/>
</dbReference>
<dbReference type="GO" id="GO:0008839">
    <property type="term" value="F:4-hydroxy-tetrahydrodipicolinate reductase"/>
    <property type="evidence" value="ECO:0007669"/>
    <property type="project" value="UniProtKB-UniRule"/>
</dbReference>
<feature type="binding site" evidence="13">
    <location>
        <position position="38"/>
    </location>
    <ligand>
        <name>NADP(+)</name>
        <dbReference type="ChEBI" id="CHEBI:58349"/>
    </ligand>
</feature>
<dbReference type="SUPFAM" id="SSF55347">
    <property type="entry name" value="Glyceraldehyde-3-phosphate dehydrogenase-like, C-terminal domain"/>
    <property type="match status" value="1"/>
</dbReference>
<comment type="function">
    <text evidence="13">Catalyzes the conversion of 4-hydroxy-tetrahydrodipicolinate (HTPA) to tetrahydrodipicolinate.</text>
</comment>
<proteinExistence type="inferred from homology"/>
<comment type="catalytic activity">
    <reaction evidence="12 13">
        <text>(S)-2,3,4,5-tetrahydrodipicolinate + NAD(+) + H2O = (2S,4S)-4-hydroxy-2,3,4,5-tetrahydrodipicolinate + NADH + H(+)</text>
        <dbReference type="Rhea" id="RHEA:35323"/>
        <dbReference type="ChEBI" id="CHEBI:15377"/>
        <dbReference type="ChEBI" id="CHEBI:15378"/>
        <dbReference type="ChEBI" id="CHEBI:16845"/>
        <dbReference type="ChEBI" id="CHEBI:57540"/>
        <dbReference type="ChEBI" id="CHEBI:57945"/>
        <dbReference type="ChEBI" id="CHEBI:67139"/>
        <dbReference type="EC" id="1.17.1.8"/>
    </reaction>
</comment>
<dbReference type="PROSITE" id="PS01298">
    <property type="entry name" value="DAPB"/>
    <property type="match status" value="1"/>
</dbReference>
<feature type="active site" description="Proton donor/acceptor" evidence="13">
    <location>
        <position position="150"/>
    </location>
</feature>
<evidence type="ECO:0000313" key="15">
    <source>
        <dbReference type="Proteomes" id="UP000046090"/>
    </source>
</evidence>
<evidence type="ECO:0000256" key="1">
    <source>
        <dbReference type="ARBA" id="ARBA00006642"/>
    </source>
</evidence>
<dbReference type="Pfam" id="PF01113">
    <property type="entry name" value="DapB_N"/>
    <property type="match status" value="1"/>
</dbReference>
<dbReference type="GO" id="GO:0005829">
    <property type="term" value="C:cytosol"/>
    <property type="evidence" value="ECO:0007669"/>
    <property type="project" value="TreeGrafter"/>
</dbReference>
<dbReference type="NCBIfam" id="TIGR00036">
    <property type="entry name" value="dapB"/>
    <property type="match status" value="1"/>
</dbReference>
<dbReference type="GeneID" id="76197435"/>
<comment type="pathway">
    <text evidence="9 13">Amino-acid biosynthesis; L-lysine biosynthesis via DAP pathway; (S)-tetrahydrodipicolinate from L-aspartate: step 4/4.</text>
</comment>
<dbReference type="PANTHER" id="PTHR20836:SF0">
    <property type="entry name" value="4-HYDROXY-TETRAHYDRODIPICOLINATE REDUCTASE 1, CHLOROPLASTIC-RELATED"/>
    <property type="match status" value="1"/>
</dbReference>
<feature type="binding site" evidence="13">
    <location>
        <begin position="118"/>
        <end position="121"/>
    </location>
    <ligand>
        <name>NAD(+)</name>
        <dbReference type="ChEBI" id="CHEBI:57540"/>
    </ligand>
</feature>
<evidence type="ECO:0000256" key="7">
    <source>
        <dbReference type="ARBA" id="ARBA00023027"/>
    </source>
</evidence>
<keyword evidence="3 13" id="KW-0028">Amino-acid biosynthesis</keyword>
<dbReference type="EC" id="1.17.1.8" evidence="10 13"/>
<dbReference type="EMBL" id="CDMK01000002">
    <property type="protein sequence ID" value="CRI34929.1"/>
    <property type="molecule type" value="Genomic_DNA"/>
</dbReference>
<sequence>MTQALQVGISGASGKVGGLLAKEIQKHPHLALSSIFLRQNLSLQLAQILPQETFVTNDVEQFLAHCQLVIDFSSPKALDTLLSALLQTPLPLVCGTTGLQEQWQVLAELSQKVPVLYASNMSLGVAVLNEVVGAVAKNLEHADIEITEIHHRFKKDAPSGTALTLGQTCAYARGVDFKEVCQEHREGARKEGEIGFTSLRAGDVVGRHTVGFYLDGEYLELSHTATDRNIFAKGALEAAKWLSVQKPGLYNIQDIYRS</sequence>
<dbReference type="GO" id="GO:0016726">
    <property type="term" value="F:oxidoreductase activity, acting on CH or CH2 groups, NAD or NADP as acceptor"/>
    <property type="evidence" value="ECO:0007669"/>
    <property type="project" value="UniProtKB-UniRule"/>
</dbReference>
<accession>A0A0K2YB27</accession>
<keyword evidence="8 13" id="KW-0457">Lysine biosynthesis</keyword>
<dbReference type="GO" id="GO:0019877">
    <property type="term" value="P:diaminopimelate biosynthetic process"/>
    <property type="evidence" value="ECO:0007669"/>
    <property type="project" value="UniProtKB-UniRule"/>
</dbReference>
<dbReference type="GO" id="GO:0050661">
    <property type="term" value="F:NADP binding"/>
    <property type="evidence" value="ECO:0007669"/>
    <property type="project" value="UniProtKB-UniRule"/>
</dbReference>
<dbReference type="InterPro" id="IPR023940">
    <property type="entry name" value="DHDPR_bac"/>
</dbReference>
<dbReference type="GO" id="GO:0051287">
    <property type="term" value="F:NAD binding"/>
    <property type="evidence" value="ECO:0007669"/>
    <property type="project" value="UniProtKB-UniRule"/>
</dbReference>
<dbReference type="InterPro" id="IPR036291">
    <property type="entry name" value="NAD(P)-bd_dom_sf"/>
</dbReference>
<evidence type="ECO:0000256" key="8">
    <source>
        <dbReference type="ARBA" id="ARBA00023154"/>
    </source>
</evidence>
<dbReference type="UniPathway" id="UPA00034">
    <property type="reaction ID" value="UER00018"/>
</dbReference>
<gene>
    <name evidence="13" type="primary">dapB</name>
    <name evidence="14" type="ORF">HHE01_07300</name>
</gene>
<evidence type="ECO:0000256" key="12">
    <source>
        <dbReference type="ARBA" id="ARBA00049396"/>
    </source>
</evidence>
<dbReference type="HAMAP" id="MF_00102">
    <property type="entry name" value="DapB"/>
    <property type="match status" value="1"/>
</dbReference>
<dbReference type="AlphaFoldDB" id="A0A0K2YB27"/>